<comment type="caution">
    <text evidence="2">The sequence shown here is derived from an EMBL/GenBank/DDBJ whole genome shotgun (WGS) entry which is preliminary data.</text>
</comment>
<feature type="non-terminal residue" evidence="2">
    <location>
        <position position="1"/>
    </location>
</feature>
<dbReference type="EC" id="6.2.1.5" evidence="2"/>
<dbReference type="EMBL" id="AUZY01005198">
    <property type="protein sequence ID" value="EQD59794.1"/>
    <property type="molecule type" value="Genomic_DNA"/>
</dbReference>
<feature type="domain" description="ATP-grasp fold succinyl-CoA synthetase-type" evidence="1">
    <location>
        <begin position="30"/>
        <end position="73"/>
    </location>
</feature>
<dbReference type="Gene3D" id="3.30.1490.20">
    <property type="entry name" value="ATP-grasp fold, A domain"/>
    <property type="match status" value="1"/>
</dbReference>
<dbReference type="GO" id="GO:0005524">
    <property type="term" value="F:ATP binding"/>
    <property type="evidence" value="ECO:0007669"/>
    <property type="project" value="InterPro"/>
</dbReference>
<gene>
    <name evidence="2" type="ORF">B1B_08045</name>
</gene>
<dbReference type="Gene3D" id="3.30.470.20">
    <property type="entry name" value="ATP-grasp fold, B domain"/>
    <property type="match status" value="1"/>
</dbReference>
<organism evidence="2">
    <name type="scientific">mine drainage metagenome</name>
    <dbReference type="NCBI Taxonomy" id="410659"/>
    <lineage>
        <taxon>unclassified sequences</taxon>
        <taxon>metagenomes</taxon>
        <taxon>ecological metagenomes</taxon>
    </lineage>
</organism>
<accession>T1C3B8</accession>
<protein>
    <submittedName>
        <fullName evidence="2">ATP-grasp fold, succinyl-CoA synthetase-type domain protein</fullName>
        <ecNumber evidence="2">6.2.1.5</ecNumber>
    </submittedName>
</protein>
<proteinExistence type="predicted"/>
<dbReference type="SUPFAM" id="SSF56059">
    <property type="entry name" value="Glutathione synthetase ATP-binding domain-like"/>
    <property type="match status" value="1"/>
</dbReference>
<evidence type="ECO:0000259" key="1">
    <source>
        <dbReference type="Pfam" id="PF08442"/>
    </source>
</evidence>
<feature type="non-terminal residue" evidence="2">
    <location>
        <position position="73"/>
    </location>
</feature>
<dbReference type="GO" id="GO:0004775">
    <property type="term" value="F:succinate-CoA ligase (ADP-forming) activity"/>
    <property type="evidence" value="ECO:0007669"/>
    <property type="project" value="UniProtKB-EC"/>
</dbReference>
<name>T1C3B8_9ZZZZ</name>
<reference evidence="2" key="1">
    <citation type="submission" date="2013-08" db="EMBL/GenBank/DDBJ databases">
        <authorList>
            <person name="Mendez C."/>
            <person name="Richter M."/>
            <person name="Ferrer M."/>
            <person name="Sanchez J."/>
        </authorList>
    </citation>
    <scope>NUCLEOTIDE SEQUENCE</scope>
</reference>
<dbReference type="InterPro" id="IPR013815">
    <property type="entry name" value="ATP_grasp_subdomain_1"/>
</dbReference>
<dbReference type="Pfam" id="PF08442">
    <property type="entry name" value="ATP-grasp_2"/>
    <property type="match status" value="1"/>
</dbReference>
<sequence>KRDLLAGVVLFGENPPLYAFGQDFKSSKMNLHEYQAKALFRKYGIPVPAGRPASTPEEAVAAAEALGGAVWVV</sequence>
<reference evidence="2" key="2">
    <citation type="journal article" date="2014" name="ISME J.">
        <title>Microbial stratification in low pH oxic and suboxic macroscopic growths along an acid mine drainage.</title>
        <authorList>
            <person name="Mendez-Garcia C."/>
            <person name="Mesa V."/>
            <person name="Sprenger R.R."/>
            <person name="Richter M."/>
            <person name="Diez M.S."/>
            <person name="Solano J."/>
            <person name="Bargiela R."/>
            <person name="Golyshina O.V."/>
            <person name="Manteca A."/>
            <person name="Ramos J.L."/>
            <person name="Gallego J.R."/>
            <person name="Llorente I."/>
            <person name="Martins Dos Santos V.A."/>
            <person name="Jensen O.N."/>
            <person name="Pelaez A.I."/>
            <person name="Sanchez J."/>
            <person name="Ferrer M."/>
        </authorList>
    </citation>
    <scope>NUCLEOTIDE SEQUENCE</scope>
</reference>
<evidence type="ECO:0000313" key="2">
    <source>
        <dbReference type="EMBL" id="EQD59794.1"/>
    </source>
</evidence>
<keyword evidence="2" id="KW-0436">Ligase</keyword>
<dbReference type="InterPro" id="IPR013650">
    <property type="entry name" value="ATP-grasp_succ-CoA_synth-type"/>
</dbReference>
<dbReference type="AlphaFoldDB" id="T1C3B8"/>